<dbReference type="PANTHER" id="PTHR48435">
    <property type="entry name" value="POLYPROTEIN"/>
    <property type="match status" value="1"/>
</dbReference>
<dbReference type="InterPro" id="IPR028919">
    <property type="entry name" value="Viral_movement"/>
</dbReference>
<dbReference type="Pfam" id="PF01107">
    <property type="entry name" value="MP"/>
    <property type="match status" value="1"/>
</dbReference>
<dbReference type="PhylomeDB" id="A0A068VKR1"/>
<protein>
    <submittedName>
        <fullName evidence="2">DH200=94 genomic scaffold, scaffold_3187</fullName>
    </submittedName>
</protein>
<proteinExistence type="predicted"/>
<feature type="non-terminal residue" evidence="2">
    <location>
        <position position="1"/>
    </location>
</feature>
<evidence type="ECO:0000313" key="2">
    <source>
        <dbReference type="EMBL" id="CDP21296.1"/>
    </source>
</evidence>
<dbReference type="InParanoid" id="A0A068VKR1"/>
<dbReference type="OrthoDB" id="1720991at2759"/>
<dbReference type="PANTHER" id="PTHR48435:SF1">
    <property type="entry name" value="POLYPROTEIN"/>
    <property type="match status" value="1"/>
</dbReference>
<organism evidence="2 3">
    <name type="scientific">Coffea canephora</name>
    <name type="common">Robusta coffee</name>
    <dbReference type="NCBI Taxonomy" id="49390"/>
    <lineage>
        <taxon>Eukaryota</taxon>
        <taxon>Viridiplantae</taxon>
        <taxon>Streptophyta</taxon>
        <taxon>Embryophyta</taxon>
        <taxon>Tracheophyta</taxon>
        <taxon>Spermatophyta</taxon>
        <taxon>Magnoliopsida</taxon>
        <taxon>eudicotyledons</taxon>
        <taxon>Gunneridae</taxon>
        <taxon>Pentapetalae</taxon>
        <taxon>asterids</taxon>
        <taxon>lamiids</taxon>
        <taxon>Gentianales</taxon>
        <taxon>Rubiaceae</taxon>
        <taxon>Ixoroideae</taxon>
        <taxon>Gardenieae complex</taxon>
        <taxon>Bertiereae - Coffeeae clade</taxon>
        <taxon>Coffeeae</taxon>
        <taxon>Coffea</taxon>
    </lineage>
</organism>
<dbReference type="STRING" id="49390.A0A068VKR1"/>
<dbReference type="Proteomes" id="UP000295252">
    <property type="component" value="Unassembled WGS sequence"/>
</dbReference>
<dbReference type="EMBL" id="HG742271">
    <property type="protein sequence ID" value="CDP21296.1"/>
    <property type="molecule type" value="Genomic_DNA"/>
</dbReference>
<evidence type="ECO:0000256" key="1">
    <source>
        <dbReference type="SAM" id="MobiDB-lite"/>
    </source>
</evidence>
<evidence type="ECO:0000313" key="3">
    <source>
        <dbReference type="Proteomes" id="UP000295252"/>
    </source>
</evidence>
<feature type="region of interest" description="Disordered" evidence="1">
    <location>
        <begin position="279"/>
        <end position="310"/>
    </location>
</feature>
<sequence length="505" mass="57022">HIHFGAIRISLSFHGRKGLLVVARVALLDTRFTQYQHACIATVETTLNAGTVFVTLFPNFNMSLVDPHLLDALKVQVQIIGVDQVQDAIAATLYYQMAYRVQNHALDLTVPGGEDALLIQVDEKNSTSCTHIPRQIFKSDLVQLLPNSWITDYENLHTQANEPLESSNSRITKTIEGRTSISFDHSHLKISSKIIPSIMLAEIPMQLPTQEGKLWGRYEENCKKGFLQDIIEHFDKNGEAVYHFQDPISGHIYFDTRTNCEECYLAEQLELDASDLSFGKKKTKPVDPQPFEPRPCKPDHKPQDPDSDNFQSARVGLMVTKFLLHGEQTKKIQKEWKPVQQPLPKSLENGTQPIPCFMFQEADFPPLESFVKNGSKHTPKIQNAAPVILPTGEYATTDISYEILNWQTENSLVQNSAFTSIHHNVSEVFQKVNHINTSEEVSKMISVLERRLASIKYDSPANSSSLANFVLNQEKETKFLQKQIATLKETGEVPKYDIGPFEPPP</sequence>
<accession>A0A068VKR1</accession>
<gene>
    <name evidence="2" type="ORF">GSCOC_T00000263001</name>
</gene>
<reference evidence="3" key="1">
    <citation type="journal article" date="2014" name="Science">
        <title>The coffee genome provides insight into the convergent evolution of caffeine biosynthesis.</title>
        <authorList>
            <person name="Denoeud F."/>
            <person name="Carretero-Paulet L."/>
            <person name="Dereeper A."/>
            <person name="Droc G."/>
            <person name="Guyot R."/>
            <person name="Pietrella M."/>
            <person name="Zheng C."/>
            <person name="Alberti A."/>
            <person name="Anthony F."/>
            <person name="Aprea G."/>
            <person name="Aury J.M."/>
            <person name="Bento P."/>
            <person name="Bernard M."/>
            <person name="Bocs S."/>
            <person name="Campa C."/>
            <person name="Cenci A."/>
            <person name="Combes M.C."/>
            <person name="Crouzillat D."/>
            <person name="Da Silva C."/>
            <person name="Daddiego L."/>
            <person name="De Bellis F."/>
            <person name="Dussert S."/>
            <person name="Garsmeur O."/>
            <person name="Gayraud T."/>
            <person name="Guignon V."/>
            <person name="Jahn K."/>
            <person name="Jamilloux V."/>
            <person name="Joet T."/>
            <person name="Labadie K."/>
            <person name="Lan T."/>
            <person name="Leclercq J."/>
            <person name="Lepelley M."/>
            <person name="Leroy T."/>
            <person name="Li L.T."/>
            <person name="Librado P."/>
            <person name="Lopez L."/>
            <person name="Munoz A."/>
            <person name="Noel B."/>
            <person name="Pallavicini A."/>
            <person name="Perrotta G."/>
            <person name="Poncet V."/>
            <person name="Pot D."/>
            <person name="Priyono X."/>
            <person name="Rigoreau M."/>
            <person name="Rouard M."/>
            <person name="Rozas J."/>
            <person name="Tranchant-Dubreuil C."/>
            <person name="VanBuren R."/>
            <person name="Zhang Q."/>
            <person name="Andrade A.C."/>
            <person name="Argout X."/>
            <person name="Bertrand B."/>
            <person name="de Kochko A."/>
            <person name="Graziosi G."/>
            <person name="Henry R.J."/>
            <person name="Jayarama X."/>
            <person name="Ming R."/>
            <person name="Nagai C."/>
            <person name="Rounsley S."/>
            <person name="Sankoff D."/>
            <person name="Giuliano G."/>
            <person name="Albert V.A."/>
            <person name="Wincker P."/>
            <person name="Lashermes P."/>
        </authorList>
    </citation>
    <scope>NUCLEOTIDE SEQUENCE [LARGE SCALE GENOMIC DNA]</scope>
    <source>
        <strain evidence="3">cv. DH200-94</strain>
    </source>
</reference>
<name>A0A068VKR1_COFCA</name>
<dbReference type="InterPro" id="IPR053098">
    <property type="entry name" value="Petuviruses_polyprotein"/>
</dbReference>
<dbReference type="Gramene" id="CDP21296">
    <property type="protein sequence ID" value="CDP21296"/>
    <property type="gene ID" value="GSCOC_T00000263001"/>
</dbReference>
<keyword evidence="3" id="KW-1185">Reference proteome</keyword>
<dbReference type="AlphaFoldDB" id="A0A068VKR1"/>
<feature type="compositionally biased region" description="Basic and acidic residues" evidence="1">
    <location>
        <begin position="294"/>
        <end position="304"/>
    </location>
</feature>
<dbReference type="OMA" id="HESMEDS"/>